<accession>A0A0M0BV73</accession>
<keyword evidence="1" id="KW-0472">Membrane</keyword>
<feature type="transmembrane region" description="Helical" evidence="1">
    <location>
        <begin position="181"/>
        <end position="202"/>
    </location>
</feature>
<evidence type="ECO:0000313" key="3">
    <source>
        <dbReference type="Proteomes" id="UP000037237"/>
    </source>
</evidence>
<proteinExistence type="predicted"/>
<gene>
    <name evidence="2" type="ORF">AC477_02955</name>
</gene>
<keyword evidence="1" id="KW-1133">Transmembrane helix</keyword>
<reference evidence="2 3" key="1">
    <citation type="submission" date="2015-06" db="EMBL/GenBank/DDBJ databases">
        <title>New insights into the roles of widespread benthic archaea in carbon and nitrogen cycling.</title>
        <authorList>
            <person name="Lazar C.S."/>
            <person name="Baker B.J."/>
            <person name="Seitz K.W."/>
            <person name="Hyde A.S."/>
            <person name="Dick G.J."/>
            <person name="Hinrichs K.-U."/>
            <person name="Teske A.P."/>
        </authorList>
    </citation>
    <scope>NUCLEOTIDE SEQUENCE [LARGE SCALE GENOMIC DNA]</scope>
    <source>
        <strain evidence="2">SG8-32-1</strain>
    </source>
</reference>
<feature type="transmembrane region" description="Helical" evidence="1">
    <location>
        <begin position="53"/>
        <end position="73"/>
    </location>
</feature>
<evidence type="ECO:0008006" key="4">
    <source>
        <dbReference type="Google" id="ProtNLM"/>
    </source>
</evidence>
<dbReference type="AlphaFoldDB" id="A0A0M0BV73"/>
<feature type="transmembrane region" description="Helical" evidence="1">
    <location>
        <begin position="80"/>
        <end position="103"/>
    </location>
</feature>
<organism evidence="2 3">
    <name type="scientific">miscellaneous Crenarchaeota group-1 archaeon SG8-32-1</name>
    <dbReference type="NCBI Taxonomy" id="1685124"/>
    <lineage>
        <taxon>Archaea</taxon>
        <taxon>Candidatus Bathyarchaeota</taxon>
        <taxon>MCG-1</taxon>
    </lineage>
</organism>
<feature type="transmembrane region" description="Helical" evidence="1">
    <location>
        <begin position="115"/>
        <end position="136"/>
    </location>
</feature>
<name>A0A0M0BV73_9ARCH</name>
<evidence type="ECO:0000313" key="2">
    <source>
        <dbReference type="EMBL" id="KON32502.1"/>
    </source>
</evidence>
<sequence>MFFLGHMSWAVVFASVANLKGKHKLLFPAVLLLGVLPDVDLFLGRYGVVHHSFFHSIIFWVALFIPAMIVFGWRMVVPYLAAVLSHFAFGDFLVGEVMLFWPFDFSYFGFNSTMFSVFDVSLEFAGLLLAFGVLYYRYDLNRLVSVNLSNVLMGFPLLALVSSMVYFAVDWPIIPLVNYVGSSPILTAIVVCHLVLAGFLLVSTFQGLRKLQFWIFH</sequence>
<feature type="transmembrane region" description="Helical" evidence="1">
    <location>
        <begin position="148"/>
        <end position="169"/>
    </location>
</feature>
<keyword evidence="1" id="KW-0812">Transmembrane</keyword>
<comment type="caution">
    <text evidence="2">The sequence shown here is derived from an EMBL/GenBank/DDBJ whole genome shotgun (WGS) entry which is preliminary data.</text>
</comment>
<dbReference type="EMBL" id="LFWU01000065">
    <property type="protein sequence ID" value="KON32502.1"/>
    <property type="molecule type" value="Genomic_DNA"/>
</dbReference>
<protein>
    <recommendedName>
        <fullName evidence="4">Metal-dependent hydrolase</fullName>
    </recommendedName>
</protein>
<dbReference type="Proteomes" id="UP000037237">
    <property type="component" value="Unassembled WGS sequence"/>
</dbReference>
<evidence type="ECO:0000256" key="1">
    <source>
        <dbReference type="SAM" id="Phobius"/>
    </source>
</evidence>